<protein>
    <submittedName>
        <fullName evidence="2">MRPL10 isoform 2</fullName>
    </submittedName>
    <submittedName>
        <fullName evidence="3">MRPL10 isoform 5</fullName>
    </submittedName>
</protein>
<comment type="caution">
    <text evidence="2">The sequence shown here is derived from an EMBL/GenBank/DDBJ whole genome shotgun (WGS) entry which is preliminary data.</text>
</comment>
<evidence type="ECO:0000313" key="3">
    <source>
        <dbReference type="EMBL" id="PNI19410.1"/>
    </source>
</evidence>
<organism evidence="2 4">
    <name type="scientific">Pan troglodytes</name>
    <name type="common">Chimpanzee</name>
    <dbReference type="NCBI Taxonomy" id="9598"/>
    <lineage>
        <taxon>Eukaryota</taxon>
        <taxon>Metazoa</taxon>
        <taxon>Chordata</taxon>
        <taxon>Craniata</taxon>
        <taxon>Vertebrata</taxon>
        <taxon>Euteleostomi</taxon>
        <taxon>Mammalia</taxon>
        <taxon>Eutheria</taxon>
        <taxon>Euarchontoglires</taxon>
        <taxon>Primates</taxon>
        <taxon>Haplorrhini</taxon>
        <taxon>Catarrhini</taxon>
        <taxon>Hominidae</taxon>
        <taxon>Pan</taxon>
    </lineage>
</organism>
<sequence>MAAAVAGMLRGGLLPQAGKEWPRSSRRVLRPLSSPHLPSSTTDSSHNL</sequence>
<gene>
    <name evidence="2" type="ORF">CK820_G0049680</name>
</gene>
<reference evidence="2 4" key="1">
    <citation type="submission" date="2017-12" db="EMBL/GenBank/DDBJ databases">
        <title>High-resolution comparative analysis of great ape genomes.</title>
        <authorList>
            <person name="Pollen A."/>
            <person name="Hastie A."/>
            <person name="Hormozdiari F."/>
            <person name="Dougherty M."/>
            <person name="Liu R."/>
            <person name="Chaisson M."/>
            <person name="Hoppe E."/>
            <person name="Hill C."/>
            <person name="Pang A."/>
            <person name="Hillier L."/>
            <person name="Baker C."/>
            <person name="Armstrong J."/>
            <person name="Shendure J."/>
            <person name="Paten B."/>
            <person name="Wilson R."/>
            <person name="Chao H."/>
            <person name="Schneider V."/>
            <person name="Ventura M."/>
            <person name="Kronenberg Z."/>
            <person name="Murali S."/>
            <person name="Gordon D."/>
            <person name="Cantsilieris S."/>
            <person name="Munson K."/>
            <person name="Nelson B."/>
            <person name="Raja A."/>
            <person name="Underwood J."/>
            <person name="Diekhans M."/>
            <person name="Fiddes I."/>
            <person name="Haussler D."/>
            <person name="Eichler E."/>
        </authorList>
    </citation>
    <scope>NUCLEOTIDE SEQUENCE [LARGE SCALE GENOMIC DNA]</scope>
    <source>
        <strain evidence="2">Yerkes chimp pedigree #C0471</strain>
        <tissue evidence="2">Blood</tissue>
    </source>
</reference>
<name>A0A2J8J9H8_PANTR</name>
<dbReference type="EMBL" id="NBAG03000498">
    <property type="protein sequence ID" value="PNI19409.1"/>
    <property type="molecule type" value="Genomic_DNA"/>
</dbReference>
<feature type="region of interest" description="Disordered" evidence="1">
    <location>
        <begin position="1"/>
        <end position="48"/>
    </location>
</feature>
<proteinExistence type="predicted"/>
<dbReference type="Proteomes" id="UP000236370">
    <property type="component" value="Unassembled WGS sequence"/>
</dbReference>
<accession>A0A2J8J9H8</accession>
<evidence type="ECO:0000256" key="1">
    <source>
        <dbReference type="SAM" id="MobiDB-lite"/>
    </source>
</evidence>
<feature type="compositionally biased region" description="Low complexity" evidence="1">
    <location>
        <begin position="30"/>
        <end position="48"/>
    </location>
</feature>
<evidence type="ECO:0000313" key="2">
    <source>
        <dbReference type="EMBL" id="PNI19409.1"/>
    </source>
</evidence>
<evidence type="ECO:0000313" key="4">
    <source>
        <dbReference type="Proteomes" id="UP000236370"/>
    </source>
</evidence>
<dbReference type="AlphaFoldDB" id="A0A2J8J9H8"/>
<dbReference type="EMBL" id="NBAG03000498">
    <property type="protein sequence ID" value="PNI19410.1"/>
    <property type="molecule type" value="Genomic_DNA"/>
</dbReference>
<dbReference type="SMR" id="A0A2J8J9H8"/>